<accession>A0A927B1W5</accession>
<keyword evidence="2" id="KW-1185">Reference proteome</keyword>
<dbReference type="RefSeq" id="WP_191039684.1">
    <property type="nucleotide sequence ID" value="NZ_JACXAA010000004.1"/>
</dbReference>
<name>A0A927B1W5_9BACT</name>
<protein>
    <recommendedName>
        <fullName evidence="3">Nucleoside 2-deoxyribosyltransferase</fullName>
    </recommendedName>
</protein>
<evidence type="ECO:0000313" key="2">
    <source>
        <dbReference type="Proteomes" id="UP000653797"/>
    </source>
</evidence>
<dbReference type="EMBL" id="JACXAA010000004">
    <property type="protein sequence ID" value="MBD2754056.1"/>
    <property type="molecule type" value="Genomic_DNA"/>
</dbReference>
<reference evidence="1" key="1">
    <citation type="submission" date="2020-09" db="EMBL/GenBank/DDBJ databases">
        <authorList>
            <person name="Kim M.K."/>
        </authorList>
    </citation>
    <scope>NUCLEOTIDE SEQUENCE</scope>
    <source>
        <strain evidence="1">BT704</strain>
    </source>
</reference>
<sequence length="350" mass="38990">MKPIRVCIYGGTDLQGSSPQFTEELAYTILKSMSPAVIITGGFLYKKPTEESNEASQAISTDVAALNGAKRYTQEYGVALKDCFEAWLPDPDLDDRLESEGVVRMSEGDKITVRIMRGKTPLGRRLAMVSNVNFVVTVSGRRHTEVIVEQALELGVPVLPIPDFGGDSKELLEKYEQRIATAFESDALANCLKTLSEEMTKDRQKAVGAVVNLIRTAKLGKCLILTPFDDLHRSFYKLTVEPSVAKHMLPVRLDEIASSDQISLSFAEAVHSSWAIIADITTINKNVMYEIGYAHALGRIPLMYTRDEKTRKKLPVYFRTLNVPVATGDELIELIEKHLLAIKANRRISW</sequence>
<gene>
    <name evidence="1" type="ORF">IC230_14200</name>
</gene>
<organism evidence="1 2">
    <name type="scientific">Spirosoma validum</name>
    <dbReference type="NCBI Taxonomy" id="2771355"/>
    <lineage>
        <taxon>Bacteria</taxon>
        <taxon>Pseudomonadati</taxon>
        <taxon>Bacteroidota</taxon>
        <taxon>Cytophagia</taxon>
        <taxon>Cytophagales</taxon>
        <taxon>Cytophagaceae</taxon>
        <taxon>Spirosoma</taxon>
    </lineage>
</organism>
<evidence type="ECO:0000313" key="1">
    <source>
        <dbReference type="EMBL" id="MBD2754056.1"/>
    </source>
</evidence>
<proteinExistence type="predicted"/>
<dbReference type="AlphaFoldDB" id="A0A927B1W5"/>
<evidence type="ECO:0008006" key="3">
    <source>
        <dbReference type="Google" id="ProtNLM"/>
    </source>
</evidence>
<dbReference type="Proteomes" id="UP000653797">
    <property type="component" value="Unassembled WGS sequence"/>
</dbReference>
<comment type="caution">
    <text evidence="1">The sequence shown here is derived from an EMBL/GenBank/DDBJ whole genome shotgun (WGS) entry which is preliminary data.</text>
</comment>